<name>A0AAN9W217_9ORTH</name>
<dbReference type="GO" id="GO:0000981">
    <property type="term" value="F:DNA-binding transcription factor activity, RNA polymerase II-specific"/>
    <property type="evidence" value="ECO:0007669"/>
    <property type="project" value="TreeGrafter"/>
</dbReference>
<feature type="domain" description="Cysteine/serine-rich nuclear protein N-terminal" evidence="10">
    <location>
        <begin position="461"/>
        <end position="670"/>
    </location>
</feature>
<evidence type="ECO:0000256" key="4">
    <source>
        <dbReference type="ARBA" id="ARBA00023015"/>
    </source>
</evidence>
<comment type="caution">
    <text evidence="11">The sequence shown here is derived from an EMBL/GenBank/DDBJ whole genome shotgun (WGS) entry which is preliminary data.</text>
</comment>
<reference evidence="11 12" key="1">
    <citation type="submission" date="2024-03" db="EMBL/GenBank/DDBJ databases">
        <title>The genome assembly and annotation of the cricket Gryllus longicercus Weissman &amp; Gray.</title>
        <authorList>
            <person name="Szrajer S."/>
            <person name="Gray D."/>
            <person name="Ylla G."/>
        </authorList>
    </citation>
    <scope>NUCLEOTIDE SEQUENCE [LARGE SCALE GENOMIC DNA]</scope>
    <source>
        <strain evidence="11">DAG 2021-001</strain>
        <tissue evidence="11">Whole body minus gut</tissue>
    </source>
</reference>
<dbReference type="AlphaFoldDB" id="A0AAN9W217"/>
<gene>
    <name evidence="11" type="ORF">R5R35_002768</name>
</gene>
<dbReference type="PRINTS" id="PR02031">
    <property type="entry name" value="CYSSERRICHNP"/>
</dbReference>
<evidence type="ECO:0000256" key="2">
    <source>
        <dbReference type="ARBA" id="ARBA00008548"/>
    </source>
</evidence>
<feature type="compositionally biased region" description="Basic and acidic residues" evidence="9">
    <location>
        <begin position="195"/>
        <end position="204"/>
    </location>
</feature>
<dbReference type="GO" id="GO:0005634">
    <property type="term" value="C:nucleus"/>
    <property type="evidence" value="ECO:0007669"/>
    <property type="project" value="UniProtKB-SubCell"/>
</dbReference>
<evidence type="ECO:0000256" key="1">
    <source>
        <dbReference type="ARBA" id="ARBA00004123"/>
    </source>
</evidence>
<evidence type="ECO:0000256" key="5">
    <source>
        <dbReference type="ARBA" id="ARBA00023125"/>
    </source>
</evidence>
<dbReference type="PANTHER" id="PTHR13580">
    <property type="entry name" value="TGF-BETA INDUCED APOPTOSIS PROTEIN"/>
    <property type="match status" value="1"/>
</dbReference>
<evidence type="ECO:0000313" key="12">
    <source>
        <dbReference type="Proteomes" id="UP001378592"/>
    </source>
</evidence>
<evidence type="ECO:0000256" key="8">
    <source>
        <dbReference type="ARBA" id="ARBA00023242"/>
    </source>
</evidence>
<keyword evidence="6" id="KW-0010">Activator</keyword>
<comment type="subcellular location">
    <subcellularLocation>
        <location evidence="1">Nucleus</location>
    </subcellularLocation>
</comment>
<evidence type="ECO:0000256" key="6">
    <source>
        <dbReference type="ARBA" id="ARBA00023159"/>
    </source>
</evidence>
<evidence type="ECO:0000256" key="3">
    <source>
        <dbReference type="ARBA" id="ARBA00022703"/>
    </source>
</evidence>
<feature type="compositionally biased region" description="Polar residues" evidence="9">
    <location>
        <begin position="220"/>
        <end position="236"/>
    </location>
</feature>
<dbReference type="InterPro" id="IPR023260">
    <property type="entry name" value="Cys/Ser-rich_nuc_prot"/>
</dbReference>
<keyword evidence="4" id="KW-0805">Transcription regulation</keyword>
<feature type="compositionally biased region" description="Low complexity" evidence="9">
    <location>
        <begin position="205"/>
        <end position="218"/>
    </location>
</feature>
<evidence type="ECO:0000256" key="9">
    <source>
        <dbReference type="SAM" id="MobiDB-lite"/>
    </source>
</evidence>
<proteinExistence type="inferred from homology"/>
<keyword evidence="12" id="KW-1185">Reference proteome</keyword>
<comment type="similarity">
    <text evidence="2">Belongs to the AXUD1 family.</text>
</comment>
<feature type="compositionally biased region" description="Acidic residues" evidence="9">
    <location>
        <begin position="541"/>
        <end position="555"/>
    </location>
</feature>
<dbReference type="Proteomes" id="UP001378592">
    <property type="component" value="Unassembled WGS sequence"/>
</dbReference>
<dbReference type="EMBL" id="JAZDUA010000026">
    <property type="protein sequence ID" value="KAK7872317.1"/>
    <property type="molecule type" value="Genomic_DNA"/>
</dbReference>
<organism evidence="11 12">
    <name type="scientific">Gryllus longicercus</name>
    <dbReference type="NCBI Taxonomy" id="2509291"/>
    <lineage>
        <taxon>Eukaryota</taxon>
        <taxon>Metazoa</taxon>
        <taxon>Ecdysozoa</taxon>
        <taxon>Arthropoda</taxon>
        <taxon>Hexapoda</taxon>
        <taxon>Insecta</taxon>
        <taxon>Pterygota</taxon>
        <taxon>Neoptera</taxon>
        <taxon>Polyneoptera</taxon>
        <taxon>Orthoptera</taxon>
        <taxon>Ensifera</taxon>
        <taxon>Gryllidea</taxon>
        <taxon>Grylloidea</taxon>
        <taxon>Gryllidae</taxon>
        <taxon>Gryllinae</taxon>
        <taxon>Gryllus</taxon>
    </lineage>
</organism>
<feature type="region of interest" description="Disordered" evidence="9">
    <location>
        <begin position="533"/>
        <end position="555"/>
    </location>
</feature>
<dbReference type="GO" id="GO:0043565">
    <property type="term" value="F:sequence-specific DNA binding"/>
    <property type="evidence" value="ECO:0007669"/>
    <property type="project" value="TreeGrafter"/>
</dbReference>
<protein>
    <recommendedName>
        <fullName evidence="10">Cysteine/serine-rich nuclear protein N-terminal domain-containing protein</fullName>
    </recommendedName>
</protein>
<dbReference type="GO" id="GO:0006915">
    <property type="term" value="P:apoptotic process"/>
    <property type="evidence" value="ECO:0007669"/>
    <property type="project" value="UniProtKB-KW"/>
</dbReference>
<dbReference type="InterPro" id="IPR031972">
    <property type="entry name" value="CSRNP_N"/>
</dbReference>
<evidence type="ECO:0000313" key="11">
    <source>
        <dbReference type="EMBL" id="KAK7872317.1"/>
    </source>
</evidence>
<keyword evidence="3" id="KW-0053">Apoptosis</keyword>
<feature type="region of interest" description="Disordered" evidence="9">
    <location>
        <begin position="989"/>
        <end position="1009"/>
    </location>
</feature>
<evidence type="ECO:0000259" key="10">
    <source>
        <dbReference type="Pfam" id="PF16019"/>
    </source>
</evidence>
<accession>A0AAN9W217</accession>
<sequence>MKNFIKRSQSTRVMDGNGIDSCQSTEDEGTVPKICPQSNNTTSSINKKLGINIKDKTNFSVSAASEELCRTDASDRVLDASVSLIEEKLNNVPHISTSMRTFPCDKGSDMQCSDLKKELNEESLLSKTENKFCVQSQVIKGDIEKNRDNSSLLSAVELSSFKSSPTNDADGDEDSAVGSSLGEVSAVLENHEETLLETNDRSDGSDSGLGSDLVEGSGAQVDSLSTGSADESNGVISTHAENEESIISDTETSFLDRLPEDLEIQSKDIETQSLELEVPQSLQETIVEKTPDINVEGDDHVIHELPTSSFNVQLPDVPSPDSSPPQICSKNISSAGTSEYFDIPTVNSDSSVSEHDKMGLKFSLSAEADKAVEMGLKFPLPDDDDEPDELDLKFPVSVNSDKTVDMELKFPVSDNEGKCVEEPDLGAILESAEKTAAESSLKRSNLKRCHSYDDSEAPVAKKKRSITFDKVTVYYFPRAQGFTCVPSQGGSTLGMASTHAHVQQFSLLEHAVEQRRLHRQVLLQLRNERLSAQRAMASSSDDSDSEEEQSDISESELDLDSYYFLQPVPTRQRRALLRAAGVRKIDSLEKDECRDIRSSREFCGCGCKVYCDPDTCSCSQAGIKCQVDRLNFPCGCTRDGCANSSGRIEFNPVRVRTHFIHTLMRLELEKKQKLEVEDESPSTKPPQQSRVQWSDENTLATGNVYADMSKQTSSANEGMGMPKYSGSLLRDVNLGAGTEVESCVHGGNFTNLHYSTSTEPQGISTGTSEMLVSPGFADAGATTYNSQTTSSTPSILDVPYDENTAKYQYSSSFSQNFPVHHSAPNTFGHYNPNPLYGAEYSDKTSGQIVENGYKENSAGGSSNAEFNQHALSPANGSYQNFQSLSDLRENYPMQDRSAVPNSTESCNKQVNANINHSHYTNLHTVCPLTNKLESFSELLQGRYSYMTPGRTGSSVAYDDSTAGIAGPSATFNSSGGSADVLVESESVAVQQNDSSNDSDKCDHGAASTSVTDPVVEDCDENFGEIIKKTMVETVSA</sequence>
<dbReference type="Pfam" id="PF16019">
    <property type="entry name" value="CSRNP_N"/>
    <property type="match status" value="1"/>
</dbReference>
<keyword evidence="5" id="KW-0238">DNA-binding</keyword>
<feature type="region of interest" description="Disordered" evidence="9">
    <location>
        <begin position="195"/>
        <end position="239"/>
    </location>
</feature>
<evidence type="ECO:0000256" key="7">
    <source>
        <dbReference type="ARBA" id="ARBA00023163"/>
    </source>
</evidence>
<keyword evidence="8" id="KW-0539">Nucleus</keyword>
<keyword evidence="7" id="KW-0804">Transcription</keyword>
<dbReference type="PANTHER" id="PTHR13580:SF9">
    <property type="entry name" value="AXIN1 UP-REGULATED 1, ISOFORM A"/>
    <property type="match status" value="1"/>
</dbReference>